<dbReference type="InterPro" id="IPR036875">
    <property type="entry name" value="Znf_CCHC_sf"/>
</dbReference>
<evidence type="ECO:0000313" key="1">
    <source>
        <dbReference type="EnsemblMetazoa" id="GBRI006996-PA"/>
    </source>
</evidence>
<dbReference type="STRING" id="37001.A0A1A9W5G2"/>
<dbReference type="Gene3D" id="4.10.60.10">
    <property type="entry name" value="Zinc finger, CCHC-type"/>
    <property type="match status" value="1"/>
</dbReference>
<protein>
    <recommendedName>
        <fullName evidence="3">CCHC-type domain-containing protein</fullName>
    </recommendedName>
</protein>
<dbReference type="GO" id="GO:0003676">
    <property type="term" value="F:nucleic acid binding"/>
    <property type="evidence" value="ECO:0007669"/>
    <property type="project" value="InterPro"/>
</dbReference>
<dbReference type="GO" id="GO:0008270">
    <property type="term" value="F:zinc ion binding"/>
    <property type="evidence" value="ECO:0007669"/>
    <property type="project" value="InterPro"/>
</dbReference>
<dbReference type="VEuPathDB" id="VectorBase:GBRI006996"/>
<dbReference type="EnsemblMetazoa" id="GBRI006996-RA">
    <property type="protein sequence ID" value="GBRI006996-PA"/>
    <property type="gene ID" value="GBRI006996"/>
</dbReference>
<sequence>MSSDLKKKNKQIECVCRYIYYDLNGLRELFTIDTDPVKKLDSVQVPSYKRVIKDALLDEETKTKKKEEQESNEMKMLRRSGACFNCGATEHGLKDCRLQRNVPLINCSLCQTDESSI</sequence>
<dbReference type="Proteomes" id="UP000091820">
    <property type="component" value="Unassembled WGS sequence"/>
</dbReference>
<dbReference type="AlphaFoldDB" id="A0A1A9W5G2"/>
<accession>A0A1A9W5G2</accession>
<name>A0A1A9W5G2_9MUSC</name>
<organism evidence="1 2">
    <name type="scientific">Glossina brevipalpis</name>
    <dbReference type="NCBI Taxonomy" id="37001"/>
    <lineage>
        <taxon>Eukaryota</taxon>
        <taxon>Metazoa</taxon>
        <taxon>Ecdysozoa</taxon>
        <taxon>Arthropoda</taxon>
        <taxon>Hexapoda</taxon>
        <taxon>Insecta</taxon>
        <taxon>Pterygota</taxon>
        <taxon>Neoptera</taxon>
        <taxon>Endopterygota</taxon>
        <taxon>Diptera</taxon>
        <taxon>Brachycera</taxon>
        <taxon>Muscomorpha</taxon>
        <taxon>Hippoboscoidea</taxon>
        <taxon>Glossinidae</taxon>
        <taxon>Glossina</taxon>
    </lineage>
</organism>
<dbReference type="SUPFAM" id="SSF57756">
    <property type="entry name" value="Retrovirus zinc finger-like domains"/>
    <property type="match status" value="1"/>
</dbReference>
<reference evidence="1" key="2">
    <citation type="submission" date="2020-05" db="UniProtKB">
        <authorList>
            <consortium name="EnsemblMetazoa"/>
        </authorList>
    </citation>
    <scope>IDENTIFICATION</scope>
    <source>
        <strain evidence="1">IAEA</strain>
    </source>
</reference>
<keyword evidence="2" id="KW-1185">Reference proteome</keyword>
<reference evidence="2" key="1">
    <citation type="submission" date="2014-03" db="EMBL/GenBank/DDBJ databases">
        <authorList>
            <person name="Aksoy S."/>
            <person name="Warren W."/>
            <person name="Wilson R.K."/>
        </authorList>
    </citation>
    <scope>NUCLEOTIDE SEQUENCE [LARGE SCALE GENOMIC DNA]</scope>
    <source>
        <strain evidence="2">IAEA</strain>
    </source>
</reference>
<evidence type="ECO:0000313" key="2">
    <source>
        <dbReference type="Proteomes" id="UP000091820"/>
    </source>
</evidence>
<proteinExistence type="predicted"/>
<evidence type="ECO:0008006" key="3">
    <source>
        <dbReference type="Google" id="ProtNLM"/>
    </source>
</evidence>